<protein>
    <submittedName>
        <fullName evidence="3">Uncharacterized protein</fullName>
    </submittedName>
</protein>
<feature type="coiled-coil region" evidence="1">
    <location>
        <begin position="216"/>
        <end position="250"/>
    </location>
</feature>
<proteinExistence type="predicted"/>
<feature type="region of interest" description="Disordered" evidence="2">
    <location>
        <begin position="1"/>
        <end position="39"/>
    </location>
</feature>
<dbReference type="EMBL" id="KY092483">
    <property type="protein sequence ID" value="APD18750.1"/>
    <property type="molecule type" value="Genomic_DNA"/>
</dbReference>
<keyword evidence="1" id="KW-0175">Coiled coil</keyword>
<reference evidence="3 4" key="1">
    <citation type="submission" date="2016-11" db="EMBL/GenBank/DDBJ databases">
        <authorList>
            <person name="Hartman R.L."/>
            <person name="Morales C.S."/>
            <person name="White V.L."/>
            <person name="Layton S.R."/>
            <person name="Nayek S."/>
            <person name="Hughes L.E."/>
            <person name="Garlena R.A."/>
            <person name="Russell D.A."/>
            <person name="Pope W.H."/>
            <person name="Jacobs-Sera D."/>
            <person name="Hendrix R.W."/>
            <person name="Hatfull G.F."/>
        </authorList>
    </citation>
    <scope>NUCLEOTIDE SEQUENCE [LARGE SCALE GENOMIC DNA]</scope>
</reference>
<evidence type="ECO:0000313" key="4">
    <source>
        <dbReference type="Proteomes" id="UP000225535"/>
    </source>
</evidence>
<organism evidence="3 4">
    <name type="scientific">Streptomyces phage Bioscum</name>
    <dbReference type="NCBI Taxonomy" id="1920307"/>
    <lineage>
        <taxon>Viruses</taxon>
        <taxon>Duplodnaviria</taxon>
        <taxon>Heunggongvirae</taxon>
        <taxon>Uroviricota</taxon>
        <taxon>Caudoviricetes</taxon>
        <taxon>Austintatiousvirus</taxon>
        <taxon>Austintatiousvirus ididsumtinwong</taxon>
    </lineage>
</organism>
<gene>
    <name evidence="3" type="ORF">SEA_BIOSCUM_48</name>
</gene>
<feature type="coiled-coil region" evidence="1">
    <location>
        <begin position="98"/>
        <end position="139"/>
    </location>
</feature>
<evidence type="ECO:0000256" key="2">
    <source>
        <dbReference type="SAM" id="MobiDB-lite"/>
    </source>
</evidence>
<dbReference type="Proteomes" id="UP000225535">
    <property type="component" value="Segment"/>
</dbReference>
<evidence type="ECO:0000256" key="1">
    <source>
        <dbReference type="SAM" id="Coils"/>
    </source>
</evidence>
<feature type="compositionally biased region" description="Pro residues" evidence="2">
    <location>
        <begin position="17"/>
        <end position="30"/>
    </location>
</feature>
<evidence type="ECO:0000313" key="3">
    <source>
        <dbReference type="EMBL" id="APD18750.1"/>
    </source>
</evidence>
<accession>A0A1J0MD33</accession>
<name>A0A1J0MD33_9CAUD</name>
<sequence length="275" mass="30505">MYGRVRAPRESVRGRPPRPPRPLPPPPEGPAPMTRRTMAARKRHAETRLARRIKFEILLDRADRLSPTEADALREYALAEAATADQLRSTARGQDRTLQRMRDRLAAADAAIVEAEEDRARVEEQLAEARHRIDLLHAVDAGRADGAQRITDERDRAEAFLARLHRAETHRDVLAILGEHRGLTPVAARTAAAFAAAAETQDAVLAEQEREHAVALATEKQRTARAETLLDRARRRLDDLLVAAGRAANQLGTVDPADIADRLYAAIEQAKKDQP</sequence>